<dbReference type="Pfam" id="PF26002">
    <property type="entry name" value="Beta-barrel_AprE"/>
    <property type="match status" value="1"/>
</dbReference>
<evidence type="ECO:0000313" key="3">
    <source>
        <dbReference type="Proteomes" id="UP000050783"/>
    </source>
</evidence>
<dbReference type="InterPro" id="IPR050739">
    <property type="entry name" value="MFP"/>
</dbReference>
<evidence type="ECO:0000313" key="2">
    <source>
        <dbReference type="EMBL" id="CUH47472.1"/>
    </source>
</evidence>
<evidence type="ECO:0000259" key="1">
    <source>
        <dbReference type="Pfam" id="PF26002"/>
    </source>
</evidence>
<name>A0A0P1EXV4_9RHOB</name>
<dbReference type="Proteomes" id="UP000050783">
    <property type="component" value="Unassembled WGS sequence"/>
</dbReference>
<reference evidence="2 3" key="1">
    <citation type="submission" date="2015-09" db="EMBL/GenBank/DDBJ databases">
        <authorList>
            <consortium name="Swine Surveillance"/>
        </authorList>
    </citation>
    <scope>NUCLEOTIDE SEQUENCE [LARGE SCALE GENOMIC DNA]</scope>
    <source>
        <strain evidence="2 3">CECT 4292</strain>
    </source>
</reference>
<dbReference type="EMBL" id="CYPU01000024">
    <property type="protein sequence ID" value="CUH47472.1"/>
    <property type="molecule type" value="Genomic_DNA"/>
</dbReference>
<gene>
    <name evidence="2" type="primary">prsE_2</name>
    <name evidence="2" type="ORF">RUA4292_01643</name>
</gene>
<dbReference type="Gene3D" id="2.40.30.170">
    <property type="match status" value="1"/>
</dbReference>
<dbReference type="GeneID" id="55492884"/>
<dbReference type="PANTHER" id="PTHR30386">
    <property type="entry name" value="MEMBRANE FUSION SUBUNIT OF EMRAB-TOLC MULTIDRUG EFFLUX PUMP"/>
    <property type="match status" value="1"/>
</dbReference>
<protein>
    <submittedName>
        <fullName evidence="2">Type I secretion system membrane fusion protein PrsE</fullName>
    </submittedName>
</protein>
<dbReference type="PRINTS" id="PR01490">
    <property type="entry name" value="RTXTOXIND"/>
</dbReference>
<organism evidence="2 3">
    <name type="scientific">Ruegeria atlantica</name>
    <dbReference type="NCBI Taxonomy" id="81569"/>
    <lineage>
        <taxon>Bacteria</taxon>
        <taxon>Pseudomonadati</taxon>
        <taxon>Pseudomonadota</taxon>
        <taxon>Alphaproteobacteria</taxon>
        <taxon>Rhodobacterales</taxon>
        <taxon>Roseobacteraceae</taxon>
        <taxon>Ruegeria</taxon>
    </lineage>
</organism>
<dbReference type="OrthoDB" id="9810980at2"/>
<dbReference type="PANTHER" id="PTHR30386:SF17">
    <property type="entry name" value="ALKALINE PROTEASE SECRETION PROTEIN APRE"/>
    <property type="match status" value="1"/>
</dbReference>
<sequence length="196" mass="21308">MQELQLSLLSQQKLRDEVIAGELAVVEAQLDLIRSQYSGASERLKRTQVLAPASGRVVNLAVSTTGGVIRPGESMMDIVPANQALIVEARIKTGDIDKLQIGQATRIRLSAFTQTDVPEASGRIFDISADALEDDRTGEPYYKARVKLDANQPTEVAALDLLPGMPADLFVKTGERAVISYLSQPISDRLAKTFIE</sequence>
<feature type="domain" description="AprE-like beta-barrel" evidence="1">
    <location>
        <begin position="85"/>
        <end position="174"/>
    </location>
</feature>
<accession>A0A0P1EXV4</accession>
<dbReference type="RefSeq" id="WP_058277164.1">
    <property type="nucleotide sequence ID" value="NZ_CYPU01000024.1"/>
</dbReference>
<dbReference type="STRING" id="81569.RUM4293_00833"/>
<proteinExistence type="predicted"/>
<dbReference type="AlphaFoldDB" id="A0A0P1EXV4"/>
<dbReference type="InterPro" id="IPR058982">
    <property type="entry name" value="Beta-barrel_AprE"/>
</dbReference>